<reference evidence="2" key="1">
    <citation type="submission" date="2018-04" db="EMBL/GenBank/DDBJ databases">
        <authorList>
            <person name="Lucker S."/>
            <person name="Sakoula D."/>
        </authorList>
    </citation>
    <scope>NUCLEOTIDE SEQUENCE [LARGE SCALE GENOMIC DNA]</scope>
</reference>
<dbReference type="AlphaFoldDB" id="A0A330L2V7"/>
<dbReference type="Proteomes" id="UP000248168">
    <property type="component" value="Unassembled WGS sequence"/>
</dbReference>
<protein>
    <submittedName>
        <fullName evidence="1">Uncharacterized protein</fullName>
    </submittedName>
</protein>
<evidence type="ECO:0000313" key="2">
    <source>
        <dbReference type="Proteomes" id="UP000248168"/>
    </source>
</evidence>
<gene>
    <name evidence="1" type="ORF">NITLEN_100009</name>
</gene>
<dbReference type="InParanoid" id="A0A330L2V7"/>
<proteinExistence type="predicted"/>
<keyword evidence="2" id="KW-1185">Reference proteome</keyword>
<dbReference type="EMBL" id="OUNR01000002">
    <property type="protein sequence ID" value="SPP64139.1"/>
    <property type="molecule type" value="Genomic_DNA"/>
</dbReference>
<name>A0A330L2V7_9BACT</name>
<organism evidence="1 2">
    <name type="scientific">Nitrospira lenta</name>
    <dbReference type="NCBI Taxonomy" id="1436998"/>
    <lineage>
        <taxon>Bacteria</taxon>
        <taxon>Pseudomonadati</taxon>
        <taxon>Nitrospirota</taxon>
        <taxon>Nitrospiria</taxon>
        <taxon>Nitrospirales</taxon>
        <taxon>Nitrospiraceae</taxon>
        <taxon>Nitrospira</taxon>
    </lineage>
</organism>
<evidence type="ECO:0000313" key="1">
    <source>
        <dbReference type="EMBL" id="SPP64139.1"/>
    </source>
</evidence>
<sequence>MQAVIVADREDCDAASRRHRGLRVELFSNGRVRVEFCVAKADTPPMFARSSYAQSENLCYPNEGKALAATLAGPTWLSKLGGV</sequence>
<accession>A0A330L2V7</accession>